<dbReference type="OMA" id="QGQARPN"/>
<evidence type="ECO:0000256" key="2">
    <source>
        <dbReference type="ARBA" id="ARBA00022737"/>
    </source>
</evidence>
<protein>
    <submittedName>
        <fullName evidence="6">Nucleoredoxin</fullName>
    </submittedName>
</protein>
<keyword evidence="3" id="KW-0863">Zinc-finger</keyword>
<dbReference type="AlphaFoldDB" id="A0A2R6QPX1"/>
<dbReference type="STRING" id="1590841.A0A2R6QPX1"/>
<dbReference type="OrthoDB" id="1877533at2759"/>
<dbReference type="InParanoid" id="A0A2R6QPX1"/>
<dbReference type="SUPFAM" id="SSF57889">
    <property type="entry name" value="Cysteine-rich domain"/>
    <property type="match status" value="2"/>
</dbReference>
<dbReference type="SMART" id="SM00249">
    <property type="entry name" value="PHD"/>
    <property type="match status" value="2"/>
</dbReference>
<dbReference type="Proteomes" id="UP000241394">
    <property type="component" value="Chromosome LG14"/>
</dbReference>
<comment type="caution">
    <text evidence="6">The sequence shown here is derived from an EMBL/GenBank/DDBJ whole genome shotgun (WGS) entry which is preliminary data.</text>
</comment>
<evidence type="ECO:0000256" key="1">
    <source>
        <dbReference type="ARBA" id="ARBA00022723"/>
    </source>
</evidence>
<reference evidence="6 7" key="1">
    <citation type="submission" date="2017-07" db="EMBL/GenBank/DDBJ databases">
        <title>An improved, manually edited Actinidia chinensis var. chinensis (kiwifruit) genome highlights the challenges associated with draft genomes and gene prediction in plants.</title>
        <authorList>
            <person name="Pilkington S."/>
            <person name="Crowhurst R."/>
            <person name="Hilario E."/>
            <person name="Nardozza S."/>
            <person name="Fraser L."/>
            <person name="Peng Y."/>
            <person name="Gunaseelan K."/>
            <person name="Simpson R."/>
            <person name="Tahir J."/>
            <person name="Deroles S."/>
            <person name="Templeton K."/>
            <person name="Luo Z."/>
            <person name="Davy M."/>
            <person name="Cheng C."/>
            <person name="Mcneilage M."/>
            <person name="Scaglione D."/>
            <person name="Liu Y."/>
            <person name="Zhang Q."/>
            <person name="Datson P."/>
            <person name="De Silva N."/>
            <person name="Gardiner S."/>
            <person name="Bassett H."/>
            <person name="Chagne D."/>
            <person name="Mccallum J."/>
            <person name="Dzierzon H."/>
            <person name="Deng C."/>
            <person name="Wang Y.-Y."/>
            <person name="Barron N."/>
            <person name="Manako K."/>
            <person name="Bowen J."/>
            <person name="Foster T."/>
            <person name="Erridge Z."/>
            <person name="Tiffin H."/>
            <person name="Waite C."/>
            <person name="Davies K."/>
            <person name="Grierson E."/>
            <person name="Laing W."/>
            <person name="Kirk R."/>
            <person name="Chen X."/>
            <person name="Wood M."/>
            <person name="Montefiori M."/>
            <person name="Brummell D."/>
            <person name="Schwinn K."/>
            <person name="Catanach A."/>
            <person name="Fullerton C."/>
            <person name="Li D."/>
            <person name="Meiyalaghan S."/>
            <person name="Nieuwenhuizen N."/>
            <person name="Read N."/>
            <person name="Prakash R."/>
            <person name="Hunter D."/>
            <person name="Zhang H."/>
            <person name="Mckenzie M."/>
            <person name="Knabel M."/>
            <person name="Harris A."/>
            <person name="Allan A."/>
            <person name="Chen A."/>
            <person name="Janssen B."/>
            <person name="Plunkett B."/>
            <person name="Dwamena C."/>
            <person name="Voogd C."/>
            <person name="Leif D."/>
            <person name="Lafferty D."/>
            <person name="Souleyre E."/>
            <person name="Varkonyi-Gasic E."/>
            <person name="Gambi F."/>
            <person name="Hanley J."/>
            <person name="Yao J.-L."/>
            <person name="Cheung J."/>
            <person name="David K."/>
            <person name="Warren B."/>
            <person name="Marsh K."/>
            <person name="Snowden K."/>
            <person name="Lin-Wang K."/>
            <person name="Brian L."/>
            <person name="Martinez-Sanchez M."/>
            <person name="Wang M."/>
            <person name="Ileperuma N."/>
            <person name="Macnee N."/>
            <person name="Campin R."/>
            <person name="Mcatee P."/>
            <person name="Drummond R."/>
            <person name="Espley R."/>
            <person name="Ireland H."/>
            <person name="Wu R."/>
            <person name="Atkinson R."/>
            <person name="Karunairetnam S."/>
            <person name="Bulley S."/>
            <person name="Chunkath S."/>
            <person name="Hanley Z."/>
            <person name="Storey R."/>
            <person name="Thrimawithana A."/>
            <person name="Thomson S."/>
            <person name="David C."/>
            <person name="Testolin R."/>
        </authorList>
    </citation>
    <scope>NUCLEOTIDE SEQUENCE [LARGE SCALE GENOMIC DNA]</scope>
    <source>
        <strain evidence="7">cv. Red5</strain>
        <tissue evidence="6">Young leaf</tissue>
    </source>
</reference>
<reference evidence="7" key="2">
    <citation type="journal article" date="2018" name="BMC Genomics">
        <title>A manually annotated Actinidia chinensis var. chinensis (kiwifruit) genome highlights the challenges associated with draft genomes and gene prediction in plants.</title>
        <authorList>
            <person name="Pilkington S.M."/>
            <person name="Crowhurst R."/>
            <person name="Hilario E."/>
            <person name="Nardozza S."/>
            <person name="Fraser L."/>
            <person name="Peng Y."/>
            <person name="Gunaseelan K."/>
            <person name="Simpson R."/>
            <person name="Tahir J."/>
            <person name="Deroles S.C."/>
            <person name="Templeton K."/>
            <person name="Luo Z."/>
            <person name="Davy M."/>
            <person name="Cheng C."/>
            <person name="McNeilage M."/>
            <person name="Scaglione D."/>
            <person name="Liu Y."/>
            <person name="Zhang Q."/>
            <person name="Datson P."/>
            <person name="De Silva N."/>
            <person name="Gardiner S.E."/>
            <person name="Bassett H."/>
            <person name="Chagne D."/>
            <person name="McCallum J."/>
            <person name="Dzierzon H."/>
            <person name="Deng C."/>
            <person name="Wang Y.Y."/>
            <person name="Barron L."/>
            <person name="Manako K."/>
            <person name="Bowen J."/>
            <person name="Foster T.M."/>
            <person name="Erridge Z.A."/>
            <person name="Tiffin H."/>
            <person name="Waite C.N."/>
            <person name="Davies K.M."/>
            <person name="Grierson E.P."/>
            <person name="Laing W.A."/>
            <person name="Kirk R."/>
            <person name="Chen X."/>
            <person name="Wood M."/>
            <person name="Montefiori M."/>
            <person name="Brummell D.A."/>
            <person name="Schwinn K.E."/>
            <person name="Catanach A."/>
            <person name="Fullerton C."/>
            <person name="Li D."/>
            <person name="Meiyalaghan S."/>
            <person name="Nieuwenhuizen N."/>
            <person name="Read N."/>
            <person name="Prakash R."/>
            <person name="Hunter D."/>
            <person name="Zhang H."/>
            <person name="McKenzie M."/>
            <person name="Knabel M."/>
            <person name="Harris A."/>
            <person name="Allan A.C."/>
            <person name="Gleave A."/>
            <person name="Chen A."/>
            <person name="Janssen B.J."/>
            <person name="Plunkett B."/>
            <person name="Ampomah-Dwamena C."/>
            <person name="Voogd C."/>
            <person name="Leif D."/>
            <person name="Lafferty D."/>
            <person name="Souleyre E.J.F."/>
            <person name="Varkonyi-Gasic E."/>
            <person name="Gambi F."/>
            <person name="Hanley J."/>
            <person name="Yao J.L."/>
            <person name="Cheung J."/>
            <person name="David K.M."/>
            <person name="Warren B."/>
            <person name="Marsh K."/>
            <person name="Snowden K.C."/>
            <person name="Lin-Wang K."/>
            <person name="Brian L."/>
            <person name="Martinez-Sanchez M."/>
            <person name="Wang M."/>
            <person name="Ileperuma N."/>
            <person name="Macnee N."/>
            <person name="Campin R."/>
            <person name="McAtee P."/>
            <person name="Drummond R.S.M."/>
            <person name="Espley R.V."/>
            <person name="Ireland H.S."/>
            <person name="Wu R."/>
            <person name="Atkinson R.G."/>
            <person name="Karunairetnam S."/>
            <person name="Bulley S."/>
            <person name="Chunkath S."/>
            <person name="Hanley Z."/>
            <person name="Storey R."/>
            <person name="Thrimawithana A.H."/>
            <person name="Thomson S."/>
            <person name="David C."/>
            <person name="Testolin R."/>
            <person name="Huang H."/>
            <person name="Hellens R.P."/>
            <person name="Schaffer R.J."/>
        </authorList>
    </citation>
    <scope>NUCLEOTIDE SEQUENCE [LARGE SCALE GENOMIC DNA]</scope>
    <source>
        <strain evidence="7">cv. Red5</strain>
    </source>
</reference>
<evidence type="ECO:0000256" key="3">
    <source>
        <dbReference type="ARBA" id="ARBA00022771"/>
    </source>
</evidence>
<evidence type="ECO:0000313" key="7">
    <source>
        <dbReference type="Proteomes" id="UP000241394"/>
    </source>
</evidence>
<name>A0A2R6QPX1_ACTCC</name>
<evidence type="ECO:0000313" key="6">
    <source>
        <dbReference type="EMBL" id="PSS11972.1"/>
    </source>
</evidence>
<keyword evidence="7" id="KW-1185">Reference proteome</keyword>
<dbReference type="Gramene" id="PSS11972">
    <property type="protein sequence ID" value="PSS11972"/>
    <property type="gene ID" value="CEY00_Acc16184"/>
</dbReference>
<keyword evidence="2" id="KW-0677">Repeat</keyword>
<evidence type="ECO:0000256" key="4">
    <source>
        <dbReference type="ARBA" id="ARBA00022833"/>
    </source>
</evidence>
<organism evidence="6 7">
    <name type="scientific">Actinidia chinensis var. chinensis</name>
    <name type="common">Chinese soft-hair kiwi</name>
    <dbReference type="NCBI Taxonomy" id="1590841"/>
    <lineage>
        <taxon>Eukaryota</taxon>
        <taxon>Viridiplantae</taxon>
        <taxon>Streptophyta</taxon>
        <taxon>Embryophyta</taxon>
        <taxon>Tracheophyta</taxon>
        <taxon>Spermatophyta</taxon>
        <taxon>Magnoliopsida</taxon>
        <taxon>eudicotyledons</taxon>
        <taxon>Gunneridae</taxon>
        <taxon>Pentapetalae</taxon>
        <taxon>asterids</taxon>
        <taxon>Ericales</taxon>
        <taxon>Actinidiaceae</taxon>
        <taxon>Actinidia</taxon>
    </lineage>
</organism>
<dbReference type="InterPro" id="IPR001965">
    <property type="entry name" value="Znf_PHD"/>
</dbReference>
<dbReference type="GO" id="GO:0008270">
    <property type="term" value="F:zinc ion binding"/>
    <property type="evidence" value="ECO:0007669"/>
    <property type="project" value="UniProtKB-KW"/>
</dbReference>
<dbReference type="PANTHER" id="PTHR46288">
    <property type="entry name" value="PHORBOL-ESTER/DAG-TYPE DOMAIN-CONTAINING PROTEIN"/>
    <property type="match status" value="1"/>
</dbReference>
<keyword evidence="4" id="KW-0862">Zinc</keyword>
<accession>A0A2R6QPX1</accession>
<dbReference type="EMBL" id="NKQK01000014">
    <property type="protein sequence ID" value="PSS11972.1"/>
    <property type="molecule type" value="Genomic_DNA"/>
</dbReference>
<dbReference type="InterPro" id="IPR046349">
    <property type="entry name" value="C1-like_sf"/>
</dbReference>
<dbReference type="InterPro" id="IPR004146">
    <property type="entry name" value="DC1"/>
</dbReference>
<proteinExistence type="predicted"/>
<sequence length="358" mass="38547">MGQLTTQPEPTIHHFSHPHLLHLTNTIHHNHQTLACSACKLQASSGPTYTCQTCPYILHLTCSQLPQKIHHPFHQHHTFSLLPTPSYPEGLFSCDACGSHGNGFSYHCKPCGLDLHVVCASAPLSLSHRSHHHHLTLAFSPPYHNKSFSCDICGGAGADHWLYRCGSCDFDAHLSCANAKPPVGPVQAPFPQVQGGPIRPIQMQLQYQTPLRFQNQMVHQPVQMQTLQMPSRINTPGFQSTFGAPYAATAGPYAARPYMQNYPPNNIPMNLGNVQGGVAQNNAFMNQNSASMNQNNTIMDQAIQGFVSGVAEAAGQQLFQGLMGGGGGGLDGSAYGDTSTTGVDLGGMEGGSQDYSTY</sequence>
<feature type="domain" description="Zinc finger PHD-type" evidence="5">
    <location>
        <begin position="35"/>
        <end position="98"/>
    </location>
</feature>
<gene>
    <name evidence="6" type="ORF">CEY00_Acc16184</name>
</gene>
<evidence type="ECO:0000259" key="5">
    <source>
        <dbReference type="SMART" id="SM00249"/>
    </source>
</evidence>
<feature type="domain" description="Zinc finger PHD-type" evidence="5">
    <location>
        <begin position="149"/>
        <end position="199"/>
    </location>
</feature>
<dbReference type="Pfam" id="PF03107">
    <property type="entry name" value="C1_2"/>
    <property type="match status" value="3"/>
</dbReference>
<dbReference type="PANTHER" id="PTHR46288:SF80">
    <property type="entry name" value="CYSTEINE_HISTIDINE-RICH C1 DOMAIN FAMILY PROTEIN"/>
    <property type="match status" value="1"/>
</dbReference>
<keyword evidence="1" id="KW-0479">Metal-binding</keyword>